<dbReference type="PROSITE" id="PS50164">
    <property type="entry name" value="GIY_YIG"/>
    <property type="match status" value="1"/>
</dbReference>
<dbReference type="SUPFAM" id="SSF82771">
    <property type="entry name" value="GIY-YIG endonuclease"/>
    <property type="match status" value="1"/>
</dbReference>
<reference evidence="3" key="1">
    <citation type="submission" date="2021-01" db="EMBL/GenBank/DDBJ databases">
        <title>Fulvivirga kasyanovii gen. nov., sp nov., a novel member of the phylum Bacteroidetes isolated from seawater in a mussel farm.</title>
        <authorList>
            <person name="Zhao L.-H."/>
            <person name="Wang Z.-J."/>
        </authorList>
    </citation>
    <scope>NUCLEOTIDE SEQUENCE</scope>
    <source>
        <strain evidence="3">2943</strain>
    </source>
</reference>
<sequence>MTAFKNYTVYILLCKDNSYYTGITNDIKRRLLEHLQGVNKNSYTYRRRPVKMVFCEHFQNVKDAIAFEKQIKGWSRKKKEALINREWNKLPELSKRYSPN</sequence>
<evidence type="ECO:0000313" key="4">
    <source>
        <dbReference type="EMBL" id="MBL3658835.1"/>
    </source>
</evidence>
<evidence type="ECO:0000313" key="5">
    <source>
        <dbReference type="Proteomes" id="UP000659388"/>
    </source>
</evidence>
<feature type="domain" description="GIY-YIG" evidence="2">
    <location>
        <begin position="5"/>
        <end position="81"/>
    </location>
</feature>
<dbReference type="EMBL" id="JAESIY010000018">
    <property type="protein sequence ID" value="MBL3658835.1"/>
    <property type="molecule type" value="Genomic_DNA"/>
</dbReference>
<dbReference type="PANTHER" id="PTHR34477:SF1">
    <property type="entry name" value="UPF0213 PROTEIN YHBQ"/>
    <property type="match status" value="1"/>
</dbReference>
<dbReference type="CDD" id="cd10456">
    <property type="entry name" value="GIY-YIG_UPF0213"/>
    <property type="match status" value="1"/>
</dbReference>
<dbReference type="RefSeq" id="WP_202246628.1">
    <property type="nucleotide sequence ID" value="NZ_JAESIY010000018.1"/>
</dbReference>
<gene>
    <name evidence="3" type="ORF">JL102_21980</name>
    <name evidence="4" type="ORF">JL102_21985</name>
</gene>
<organism evidence="3 5">
    <name type="scientific">Fulvivirga sediminis</name>
    <dbReference type="NCBI Taxonomy" id="2803949"/>
    <lineage>
        <taxon>Bacteria</taxon>
        <taxon>Pseudomonadati</taxon>
        <taxon>Bacteroidota</taxon>
        <taxon>Cytophagia</taxon>
        <taxon>Cytophagales</taxon>
        <taxon>Fulvivirgaceae</taxon>
        <taxon>Fulvivirga</taxon>
    </lineage>
</organism>
<dbReference type="AlphaFoldDB" id="A0A937FDM8"/>
<dbReference type="InterPro" id="IPR000305">
    <property type="entry name" value="GIY-YIG_endonuc"/>
</dbReference>
<protein>
    <submittedName>
        <fullName evidence="3">GIY-YIG nuclease family protein</fullName>
    </submittedName>
</protein>
<dbReference type="Pfam" id="PF01541">
    <property type="entry name" value="GIY-YIG"/>
    <property type="match status" value="1"/>
</dbReference>
<evidence type="ECO:0000256" key="1">
    <source>
        <dbReference type="ARBA" id="ARBA00007435"/>
    </source>
</evidence>
<accession>A0A937FDM8</accession>
<keyword evidence="5" id="KW-1185">Reference proteome</keyword>
<comment type="caution">
    <text evidence="3">The sequence shown here is derived from an EMBL/GenBank/DDBJ whole genome shotgun (WGS) entry which is preliminary data.</text>
</comment>
<dbReference type="InterPro" id="IPR035901">
    <property type="entry name" value="GIY-YIG_endonuc_sf"/>
</dbReference>
<dbReference type="Proteomes" id="UP000659388">
    <property type="component" value="Unassembled WGS sequence"/>
</dbReference>
<dbReference type="InterPro" id="IPR050190">
    <property type="entry name" value="UPF0213_domain"/>
</dbReference>
<proteinExistence type="inferred from homology"/>
<evidence type="ECO:0000259" key="2">
    <source>
        <dbReference type="PROSITE" id="PS50164"/>
    </source>
</evidence>
<name>A0A937FDM8_9BACT</name>
<comment type="similarity">
    <text evidence="1">Belongs to the UPF0213 family.</text>
</comment>
<evidence type="ECO:0000313" key="3">
    <source>
        <dbReference type="EMBL" id="MBL3658834.1"/>
    </source>
</evidence>
<dbReference type="PANTHER" id="PTHR34477">
    <property type="entry name" value="UPF0213 PROTEIN YHBQ"/>
    <property type="match status" value="1"/>
</dbReference>
<dbReference type="SMART" id="SM00465">
    <property type="entry name" value="GIYc"/>
    <property type="match status" value="1"/>
</dbReference>
<dbReference type="Gene3D" id="3.40.1440.10">
    <property type="entry name" value="GIY-YIG endonuclease"/>
    <property type="match status" value="1"/>
</dbReference>
<dbReference type="EMBL" id="JAESIY010000018">
    <property type="protein sequence ID" value="MBL3658834.1"/>
    <property type="molecule type" value="Genomic_DNA"/>
</dbReference>